<organism evidence="4 5">
    <name type="scientific">Okeanomitos corallinicola TIOX110</name>
    <dbReference type="NCBI Taxonomy" id="3133117"/>
    <lineage>
        <taxon>Bacteria</taxon>
        <taxon>Bacillati</taxon>
        <taxon>Cyanobacteriota</taxon>
        <taxon>Cyanophyceae</taxon>
        <taxon>Nostocales</taxon>
        <taxon>Aphanizomenonaceae</taxon>
        <taxon>Okeanomitos</taxon>
    </lineage>
</organism>
<keyword evidence="3" id="KW-0677">Repeat</keyword>
<gene>
    <name evidence="4" type="ORF">WJM97_02815</name>
</gene>
<dbReference type="SUPFAM" id="SSF48452">
    <property type="entry name" value="TPR-like"/>
    <property type="match status" value="2"/>
</dbReference>
<dbReference type="PANTHER" id="PTHR45954">
    <property type="entry name" value="LD33695P"/>
    <property type="match status" value="1"/>
</dbReference>
<keyword evidence="2" id="KW-0963">Cytoplasm</keyword>
<dbReference type="Proteomes" id="UP001483337">
    <property type="component" value="Chromosome"/>
</dbReference>
<evidence type="ECO:0000313" key="5">
    <source>
        <dbReference type="Proteomes" id="UP001483337"/>
    </source>
</evidence>
<dbReference type="Gene3D" id="1.25.40.10">
    <property type="entry name" value="Tetratricopeptide repeat domain"/>
    <property type="match status" value="1"/>
</dbReference>
<dbReference type="InterPro" id="IPR019734">
    <property type="entry name" value="TPR_rpt"/>
</dbReference>
<evidence type="ECO:0000256" key="3">
    <source>
        <dbReference type="ARBA" id="ARBA00022737"/>
    </source>
</evidence>
<reference evidence="4 5" key="1">
    <citation type="submission" date="2024-04" db="EMBL/GenBank/DDBJ databases">
        <title>Okeanomitos corallinicola gen. &amp; sp. nov. (Nostocales, Cyanobacteria), a new toxic marine heterocyst-forming cyanobacterium from a coral reef.</title>
        <authorList>
            <person name="Li H."/>
            <person name="Li R."/>
            <person name="Kang J."/>
            <person name="Hii K.S."/>
            <person name="Mohamed H.F."/>
            <person name="Xu X."/>
            <person name="Luo Z."/>
        </authorList>
    </citation>
    <scope>NUCLEOTIDE SEQUENCE [LARGE SCALE GENOMIC DNA]</scope>
    <source>
        <strain evidence="4 5">TIOX110</strain>
    </source>
</reference>
<dbReference type="Pfam" id="PF13424">
    <property type="entry name" value="TPR_12"/>
    <property type="match status" value="1"/>
</dbReference>
<evidence type="ECO:0000256" key="1">
    <source>
        <dbReference type="ARBA" id="ARBA00004496"/>
    </source>
</evidence>
<protein>
    <submittedName>
        <fullName evidence="4">Tetratricopeptide repeat protein</fullName>
    </submittedName>
</protein>
<dbReference type="PANTHER" id="PTHR45954:SF1">
    <property type="entry name" value="LD33695P"/>
    <property type="match status" value="1"/>
</dbReference>
<keyword evidence="5" id="KW-1185">Reference proteome</keyword>
<accession>A0ABZ2UUJ0</accession>
<dbReference type="SMART" id="SM00028">
    <property type="entry name" value="TPR"/>
    <property type="match status" value="5"/>
</dbReference>
<sequence>MIISVLSKSQELYQSLEIDWENVSLNQLDKYTAIEYFLTLEDKPPESANNLQKINRYLQVFHHLCEVTEWQKAGQVLSFSPVSIPLHEQLRIWGYYREQIELYQQLLGKVNSDQDIICLYGLGRAFYNLSDYNQSLIYYQKLLNFARLINNRQAEARAMDGLGNIKYIKQNFDGAIAYFQQQLDIANEIEDREQEGYALDNLGYVFYFSGLNQGKYHHQQKGLHYLEDALEIADQLNNQELESLAIDHITIIYFNRGQCNKSLTYLFRQLAICQENNDKRRQGAILENIGRCYLMLKQSDQALKYSQEALIATREIGNKWKEANILNNLGIIYCYQLKQYQEALFYFEQALKILQKISIERLQAMNAVNISICYSYLKNQEKSVFYLNMAKSLMTELESVETKGILIMSIANSYWLRDKIWYKAWAILLAIKALIIIPPWRSANGRLAMQSAIKQIFGK</sequence>
<dbReference type="Pfam" id="PF13174">
    <property type="entry name" value="TPR_6"/>
    <property type="match status" value="1"/>
</dbReference>
<dbReference type="EMBL" id="CP150886">
    <property type="protein sequence ID" value="WZB88629.1"/>
    <property type="molecule type" value="Genomic_DNA"/>
</dbReference>
<dbReference type="RefSeq" id="WP_353931536.1">
    <property type="nucleotide sequence ID" value="NZ_CP150886.1"/>
</dbReference>
<dbReference type="InterPro" id="IPR011990">
    <property type="entry name" value="TPR-like_helical_dom_sf"/>
</dbReference>
<comment type="subcellular location">
    <subcellularLocation>
        <location evidence="1">Cytoplasm</location>
    </subcellularLocation>
</comment>
<evidence type="ECO:0000256" key="2">
    <source>
        <dbReference type="ARBA" id="ARBA00022490"/>
    </source>
</evidence>
<name>A0ABZ2UUJ0_9CYAN</name>
<dbReference type="InterPro" id="IPR052386">
    <property type="entry name" value="GPSM"/>
</dbReference>
<dbReference type="Pfam" id="PF13176">
    <property type="entry name" value="TPR_7"/>
    <property type="match status" value="1"/>
</dbReference>
<evidence type="ECO:0000313" key="4">
    <source>
        <dbReference type="EMBL" id="WZB88629.1"/>
    </source>
</evidence>
<proteinExistence type="predicted"/>